<evidence type="ECO:0000313" key="4">
    <source>
        <dbReference type="Proteomes" id="UP000038083"/>
    </source>
</evidence>
<keyword evidence="1" id="KW-0175">Coiled coil</keyword>
<dbReference type="Pfam" id="PF12836">
    <property type="entry name" value="HHH_3"/>
    <property type="match status" value="1"/>
</dbReference>
<dbReference type="InterPro" id="IPR051675">
    <property type="entry name" value="Endo/Exo/Phosphatase_dom_1"/>
</dbReference>
<dbReference type="RefSeq" id="WP_018278605.1">
    <property type="nucleotide sequence ID" value="NZ_CDOF01000079.1"/>
</dbReference>
<dbReference type="Proteomes" id="UP000038083">
    <property type="component" value="Unassembled WGS sequence"/>
</dbReference>
<proteinExistence type="predicted"/>
<dbReference type="SUPFAM" id="SSF47781">
    <property type="entry name" value="RuvA domain 2-like"/>
    <property type="match status" value="2"/>
</dbReference>
<dbReference type="PANTHER" id="PTHR21180:SF32">
    <property type="entry name" value="ENDONUCLEASE_EXONUCLEASE_PHOSPHATASE FAMILY DOMAIN-CONTAINING PROTEIN 1"/>
    <property type="match status" value="1"/>
</dbReference>
<keyword evidence="2" id="KW-1133">Transmembrane helix</keyword>
<feature type="coiled-coil region" evidence="1">
    <location>
        <begin position="32"/>
        <end position="59"/>
    </location>
</feature>
<dbReference type="Gene3D" id="1.10.150.280">
    <property type="entry name" value="AF1531-like domain"/>
    <property type="match status" value="1"/>
</dbReference>
<dbReference type="EMBL" id="CDOG01000013">
    <property type="protein sequence ID" value="CEN36887.1"/>
    <property type="molecule type" value="Genomic_DNA"/>
</dbReference>
<sequence length="288" mass="34219">MKRFSTFNRNQQIGIIFLIIIIFILQIMYFVVDFSEDKIDVQQEQLAELNKELDSLRKIALQPKKDTIYPFNPNFITDYKGFTLGMKPEEIDRLLAFRRQNKFVNSAKEFQEVTKISDSLLLKISPYFKFPDWVNKSKPVEKKSVKQEIVHQKVNIKKDVNLASKEDFMKIYGIGDILSDRILKYRKKLQGFSEIMQVSEVYGLDTEVFNRVAEQFEVKTLPNIQKKNLNELNMYELAKIPYIKFDEAKKIVALRLELVKIKNFDELLKINEFNQEKIRKIQMYLYID</sequence>
<dbReference type="GO" id="GO:0015627">
    <property type="term" value="C:type II protein secretion system complex"/>
    <property type="evidence" value="ECO:0007669"/>
    <property type="project" value="TreeGrafter"/>
</dbReference>
<organism evidence="3 4">
    <name type="scientific">Capnocytophaga cynodegmi</name>
    <dbReference type="NCBI Taxonomy" id="28189"/>
    <lineage>
        <taxon>Bacteria</taxon>
        <taxon>Pseudomonadati</taxon>
        <taxon>Bacteroidota</taxon>
        <taxon>Flavobacteriia</taxon>
        <taxon>Flavobacteriales</taxon>
        <taxon>Flavobacteriaceae</taxon>
        <taxon>Capnocytophaga</taxon>
    </lineage>
</organism>
<evidence type="ECO:0000256" key="1">
    <source>
        <dbReference type="SAM" id="Coils"/>
    </source>
</evidence>
<dbReference type="PANTHER" id="PTHR21180">
    <property type="entry name" value="ENDONUCLEASE/EXONUCLEASE/PHOSPHATASE FAMILY DOMAIN-CONTAINING PROTEIN 1"/>
    <property type="match status" value="1"/>
</dbReference>
<name>A0A0B7HG67_9FLAO</name>
<keyword evidence="2" id="KW-0812">Transmembrane</keyword>
<dbReference type="GO" id="GO:0015628">
    <property type="term" value="P:protein secretion by the type II secretion system"/>
    <property type="evidence" value="ECO:0007669"/>
    <property type="project" value="TreeGrafter"/>
</dbReference>
<keyword evidence="2" id="KW-0472">Membrane</keyword>
<accession>A0A0B7HG67</accession>
<feature type="transmembrane region" description="Helical" evidence="2">
    <location>
        <begin position="12"/>
        <end position="32"/>
    </location>
</feature>
<dbReference type="OrthoDB" id="981124at2"/>
<evidence type="ECO:0000313" key="3">
    <source>
        <dbReference type="EMBL" id="CEN36887.1"/>
    </source>
</evidence>
<dbReference type="InterPro" id="IPR010994">
    <property type="entry name" value="RuvA_2-like"/>
</dbReference>
<gene>
    <name evidence="3" type="ORF">CCYN74_200047</name>
</gene>
<protein>
    <submittedName>
        <fullName evidence="3">Competence protein ComEA helix-hairpin-helix repeat region</fullName>
    </submittedName>
</protein>
<dbReference type="AlphaFoldDB" id="A0A0B7HG67"/>
<evidence type="ECO:0000256" key="2">
    <source>
        <dbReference type="SAM" id="Phobius"/>
    </source>
</evidence>
<reference evidence="3 4" key="1">
    <citation type="submission" date="2015-01" db="EMBL/GenBank/DDBJ databases">
        <authorList>
            <person name="MANFREDI Pablo"/>
        </authorList>
    </citation>
    <scope>NUCLEOTIDE SEQUENCE [LARGE SCALE GENOMIC DNA]</scope>
    <source>
        <strain evidence="3 4">Ccy74</strain>
    </source>
</reference>